<evidence type="ECO:0008006" key="3">
    <source>
        <dbReference type="Google" id="ProtNLM"/>
    </source>
</evidence>
<sequence length="128" mass="14944">MSTLNKKLTSFFKNGHWGIVNAEGRIIIPACYDAILGFDYNESAHLFLFSVKKGKLWGVIDQNSAVIIPFSYQKIGVFSKNMCSVCRDKKWNIINKKGELLLERWYKEIIWLNHNCYVLYNGTQYRLL</sequence>
<dbReference type="PANTHER" id="PTHR37841:SF1">
    <property type="entry name" value="DUF3298 DOMAIN-CONTAINING PROTEIN"/>
    <property type="match status" value="1"/>
</dbReference>
<gene>
    <name evidence="1" type="ORF">PRRU23_26060</name>
</gene>
<dbReference type="InterPro" id="IPR032774">
    <property type="entry name" value="WG_beta_rep"/>
</dbReference>
<evidence type="ECO:0000313" key="2">
    <source>
        <dbReference type="Proteomes" id="UP000887043"/>
    </source>
</evidence>
<dbReference type="RefSeq" id="WP_006282214.1">
    <property type="nucleotide sequence ID" value="NZ_BPTR01000001.1"/>
</dbReference>
<dbReference type="PANTHER" id="PTHR37841">
    <property type="entry name" value="GLR2918 PROTEIN"/>
    <property type="match status" value="1"/>
</dbReference>
<reference evidence="1" key="1">
    <citation type="submission" date="2021-08" db="EMBL/GenBank/DDBJ databases">
        <title>Prevotella lacticifex sp. nov., isolated from rumen of cow.</title>
        <authorList>
            <person name="Shinkai T."/>
            <person name="Ikeyama N."/>
            <person name="Kumagai M."/>
            <person name="Ohmori H."/>
            <person name="Sakamoto M."/>
            <person name="Ohkuma M."/>
            <person name="Mitsumori M."/>
        </authorList>
    </citation>
    <scope>NUCLEOTIDE SEQUENCE</scope>
    <source>
        <strain evidence="1">DSM 11371</strain>
    </source>
</reference>
<comment type="caution">
    <text evidence="1">The sequence shown here is derived from an EMBL/GenBank/DDBJ whole genome shotgun (WGS) entry which is preliminary data.</text>
</comment>
<protein>
    <recommendedName>
        <fullName evidence="3">WG repeat-containing protein</fullName>
    </recommendedName>
</protein>
<dbReference type="Proteomes" id="UP000887043">
    <property type="component" value="Unassembled WGS sequence"/>
</dbReference>
<name>A0AA37HY93_SEGBR</name>
<accession>A0AA37HY93</accession>
<organism evidence="1 2">
    <name type="scientific">Segatella bryantii</name>
    <name type="common">Prevotella bryantii</name>
    <dbReference type="NCBI Taxonomy" id="77095"/>
    <lineage>
        <taxon>Bacteria</taxon>
        <taxon>Pseudomonadati</taxon>
        <taxon>Bacteroidota</taxon>
        <taxon>Bacteroidia</taxon>
        <taxon>Bacteroidales</taxon>
        <taxon>Prevotellaceae</taxon>
        <taxon>Segatella</taxon>
    </lineage>
</organism>
<dbReference type="EMBL" id="BPTR01000001">
    <property type="protein sequence ID" value="GJG28906.1"/>
    <property type="molecule type" value="Genomic_DNA"/>
</dbReference>
<evidence type="ECO:0000313" key="1">
    <source>
        <dbReference type="EMBL" id="GJG28906.1"/>
    </source>
</evidence>
<proteinExistence type="predicted"/>
<dbReference type="Pfam" id="PF14903">
    <property type="entry name" value="WG_beta_rep"/>
    <property type="match status" value="1"/>
</dbReference>
<dbReference type="AlphaFoldDB" id="A0AA37HY93"/>